<dbReference type="PANTHER" id="PTHR12461:SF101">
    <property type="entry name" value="TRNA WYBUTOSINE-SYNTHESIZING PROTEIN 4"/>
    <property type="match status" value="1"/>
</dbReference>
<gene>
    <name evidence="2" type="ORF">FN846DRAFT_563585</name>
</gene>
<sequence>MSESRLIAQAREACSLVKANHEDLRDCGPGACQLLEKLAAAAAAVASSVGGCVAGGDTLALELKRSNDLLRLARDNLHAFPYKDVPLHWRRLYTDASIIKAAIMMLLRRRQQQQQHDDDEGIVAALDMALIMTGAPGEGRKEVIASLLEALEDTTAHPKKRLRREELKFDVAKDTVEIRHPVGRWEMPPSLEEFQKYIHTANRPIIICGAISHWPALQLRSWSSPEYLLSLTNGGKRLVPVEVGRAYTDASWGQKIVTFRDFLDTCMTTCSPAEIGYLAQHTLFSQIPALRNDITIPDYCYSDPGEPPENVASTSPLEDPLINAWLGPRGTVSPLHTDPYANVLAQVMGSKYVRLYAPGETARVFPKSIEEGGVDMSNTSRVEVEAEGGGDELTEEEREEWKRAKYVECVLKEGELLFIPAGWWHYVRSLEASFSVSFWWN</sequence>
<dbReference type="PROSITE" id="PS51184">
    <property type="entry name" value="JMJC"/>
    <property type="match status" value="1"/>
</dbReference>
<dbReference type="InParanoid" id="A0A5J5FB83"/>
<dbReference type="PANTHER" id="PTHR12461">
    <property type="entry name" value="HYPOXIA-INDUCIBLE FACTOR 1 ALPHA INHIBITOR-RELATED"/>
    <property type="match status" value="1"/>
</dbReference>
<protein>
    <recommendedName>
        <fullName evidence="1">JmjC domain-containing protein</fullName>
    </recommendedName>
</protein>
<dbReference type="InterPro" id="IPR041667">
    <property type="entry name" value="Cupin_8"/>
</dbReference>
<dbReference type="Proteomes" id="UP000326924">
    <property type="component" value="Unassembled WGS sequence"/>
</dbReference>
<evidence type="ECO:0000313" key="3">
    <source>
        <dbReference type="Proteomes" id="UP000326924"/>
    </source>
</evidence>
<keyword evidence="3" id="KW-1185">Reference proteome</keyword>
<reference evidence="2 3" key="1">
    <citation type="submission" date="2019-09" db="EMBL/GenBank/DDBJ databases">
        <title>Draft genome of the ectomycorrhizal ascomycete Sphaerosporella brunnea.</title>
        <authorList>
            <consortium name="DOE Joint Genome Institute"/>
            <person name="Benucci G.M."/>
            <person name="Marozzi G."/>
            <person name="Antonielli L."/>
            <person name="Sanchez S."/>
            <person name="Marco P."/>
            <person name="Wang X."/>
            <person name="Falini L.B."/>
            <person name="Barry K."/>
            <person name="Haridas S."/>
            <person name="Lipzen A."/>
            <person name="Labutti K."/>
            <person name="Grigoriev I.V."/>
            <person name="Murat C."/>
            <person name="Martin F."/>
            <person name="Albertini E."/>
            <person name="Donnini D."/>
            <person name="Bonito G."/>
        </authorList>
    </citation>
    <scope>NUCLEOTIDE SEQUENCE [LARGE SCALE GENOMIC DNA]</scope>
    <source>
        <strain evidence="2 3">Sb_GMNB300</strain>
    </source>
</reference>
<dbReference type="SUPFAM" id="SSF51197">
    <property type="entry name" value="Clavaminate synthase-like"/>
    <property type="match status" value="1"/>
</dbReference>
<dbReference type="SMART" id="SM00558">
    <property type="entry name" value="JmjC"/>
    <property type="match status" value="1"/>
</dbReference>
<dbReference type="FunFam" id="2.60.120.650:FF:000046">
    <property type="entry name" value="JmjC domain-containing protein D"/>
    <property type="match status" value="1"/>
</dbReference>
<dbReference type="EMBL" id="VXIS01000005">
    <property type="protein sequence ID" value="KAA8914515.1"/>
    <property type="molecule type" value="Genomic_DNA"/>
</dbReference>
<name>A0A5J5FB83_9PEZI</name>
<feature type="domain" description="JmjC" evidence="1">
    <location>
        <begin position="285"/>
        <end position="441"/>
    </location>
</feature>
<dbReference type="Gene3D" id="2.60.120.650">
    <property type="entry name" value="Cupin"/>
    <property type="match status" value="1"/>
</dbReference>
<evidence type="ECO:0000259" key="1">
    <source>
        <dbReference type="PROSITE" id="PS51184"/>
    </source>
</evidence>
<dbReference type="OrthoDB" id="47172at2759"/>
<accession>A0A5J5FB83</accession>
<dbReference type="AlphaFoldDB" id="A0A5J5FB83"/>
<dbReference type="InterPro" id="IPR003347">
    <property type="entry name" value="JmjC_dom"/>
</dbReference>
<evidence type="ECO:0000313" key="2">
    <source>
        <dbReference type="EMBL" id="KAA8914515.1"/>
    </source>
</evidence>
<comment type="caution">
    <text evidence="2">The sequence shown here is derived from an EMBL/GenBank/DDBJ whole genome shotgun (WGS) entry which is preliminary data.</text>
</comment>
<proteinExistence type="predicted"/>
<dbReference type="Pfam" id="PF13621">
    <property type="entry name" value="Cupin_8"/>
    <property type="match status" value="1"/>
</dbReference>
<organism evidence="2 3">
    <name type="scientific">Sphaerosporella brunnea</name>
    <dbReference type="NCBI Taxonomy" id="1250544"/>
    <lineage>
        <taxon>Eukaryota</taxon>
        <taxon>Fungi</taxon>
        <taxon>Dikarya</taxon>
        <taxon>Ascomycota</taxon>
        <taxon>Pezizomycotina</taxon>
        <taxon>Pezizomycetes</taxon>
        <taxon>Pezizales</taxon>
        <taxon>Pyronemataceae</taxon>
        <taxon>Sphaerosporella</taxon>
    </lineage>
</organism>